<sequence>MRAEIESLKAQTRTSLNKNAPAFVPGPTPATPTTPANFHKPPRLSLASLGSQITQCPSSGSPSALVDQFDSQTSQDQIHSISQRVNVLSTTVSQLLSTLLAAPGPVTIPSTTQLSSMNLSAPTLLPPPNGRPLHRGNSGAVQVSVLDPSQNIHPSVIPGTGRVPHRPPVNLNLRSAPELTRSGLSPESQLVTPSATQPDTRRCAILSPVTCQTPMHSSSPLSPLPCESSSVGCAPTNSLAGKWEQLGISGDVLRSIVRYGIGPPTKTQQKSIPCMLLGKDLVSQSNPIQERIQSYIIPALQLISNDMGNINGSVLNASVKVLVITATLDEAAQAYRLACGIAALLPNPPKISHCGNSELSTEAQQHQPSSRHLQPHLLIGTPSKLLDPVNGLRGFTFEPQSLLCVILDEMDQLLARNLSEMVTSLINYLPANATRYHNFSEASPSISSSPASKPASSTSSPPGVFTLPDKWDSASTHNLNSAPPSSSPSGPLKSGIHYRQTCIFSCTVPQDVLSYARTLNLRARVLVRREDSGSSGASGPATNHTTLNSPFDMGDLRGNGAITSPVGMTCPPSQYSSLSSHQILKHLSQFYVMAGPARNCLETARERRIETLIEFLGSYKALETAGQRLVLLYCNSVDSVEAVSKSLRQRGIETLALHQDMSPAARHSLLSKFGRTSCLPYESLGEKNVFSAIRALVVYDALAKSLTDFSTEKPSLVVNFELPRAAEDYINRAACLLSSAPGVMKKSNSSNPNSLVNLVHGSNELDMIKLVEGFYRCKIQEVGTFASKEF</sequence>
<dbReference type="EC" id="3.6.4.13" evidence="4"/>
<evidence type="ECO:0000313" key="7">
    <source>
        <dbReference type="EMBL" id="CAH7686074.1"/>
    </source>
</evidence>
<feature type="compositionally biased region" description="Polar residues" evidence="5">
    <location>
        <begin position="533"/>
        <end position="549"/>
    </location>
</feature>
<comment type="caution">
    <text evidence="7">The sequence shown here is derived from an EMBL/GenBank/DDBJ whole genome shotgun (WGS) entry which is preliminary data.</text>
</comment>
<dbReference type="EMBL" id="CALTRL010005770">
    <property type="protein sequence ID" value="CAH7686074.1"/>
    <property type="molecule type" value="Genomic_DNA"/>
</dbReference>
<keyword evidence="4" id="KW-0694">RNA-binding</keyword>
<dbReference type="InterPro" id="IPR011545">
    <property type="entry name" value="DEAD/DEAH_box_helicase_dom"/>
</dbReference>
<keyword evidence="1 4" id="KW-0547">Nucleotide-binding</keyword>
<comment type="domain">
    <text evidence="4">The Q motif is unique to and characteristic of the DEAD box family of RNA helicases and controls ATP binding and hydrolysis.</text>
</comment>
<feature type="domain" description="DEAD/DEAH-box helicase" evidence="6">
    <location>
        <begin position="266"/>
        <end position="430"/>
    </location>
</feature>
<feature type="compositionally biased region" description="Polar residues" evidence="5">
    <location>
        <begin position="182"/>
        <end position="198"/>
    </location>
</feature>
<dbReference type="GO" id="GO:0005524">
    <property type="term" value="F:ATP binding"/>
    <property type="evidence" value="ECO:0007669"/>
    <property type="project" value="UniProtKB-UniRule"/>
</dbReference>
<keyword evidence="2 4" id="KW-0378">Hydrolase</keyword>
<dbReference type="GO" id="GO:0003723">
    <property type="term" value="F:RNA binding"/>
    <property type="evidence" value="ECO:0007669"/>
    <property type="project" value="UniProtKB-UniRule"/>
</dbReference>
<keyword evidence="8" id="KW-1185">Reference proteome</keyword>
<evidence type="ECO:0000256" key="5">
    <source>
        <dbReference type="SAM" id="MobiDB-lite"/>
    </source>
</evidence>
<evidence type="ECO:0000256" key="4">
    <source>
        <dbReference type="RuleBase" id="RU365068"/>
    </source>
</evidence>
<evidence type="ECO:0000256" key="3">
    <source>
        <dbReference type="ARBA" id="ARBA00022840"/>
    </source>
</evidence>
<dbReference type="GO" id="GO:0016787">
    <property type="term" value="F:hydrolase activity"/>
    <property type="evidence" value="ECO:0007669"/>
    <property type="project" value="UniProtKB-KW"/>
</dbReference>
<comment type="catalytic activity">
    <reaction evidence="4">
        <text>ATP + H2O = ADP + phosphate + H(+)</text>
        <dbReference type="Rhea" id="RHEA:13065"/>
        <dbReference type="ChEBI" id="CHEBI:15377"/>
        <dbReference type="ChEBI" id="CHEBI:15378"/>
        <dbReference type="ChEBI" id="CHEBI:30616"/>
        <dbReference type="ChEBI" id="CHEBI:43474"/>
        <dbReference type="ChEBI" id="CHEBI:456216"/>
        <dbReference type="EC" id="3.6.4.13"/>
    </reaction>
</comment>
<comment type="function">
    <text evidence="4">RNA helicase.</text>
</comment>
<dbReference type="AlphaFoldDB" id="A0AAV0BKK2"/>
<reference evidence="7" key="1">
    <citation type="submission" date="2022-06" db="EMBL/GenBank/DDBJ databases">
        <authorList>
            <consortium name="SYNGENTA / RWTH Aachen University"/>
        </authorList>
    </citation>
    <scope>NUCLEOTIDE SEQUENCE</scope>
</reference>
<proteinExistence type="inferred from homology"/>
<organism evidence="7 8">
    <name type="scientific">Phakopsora pachyrhizi</name>
    <name type="common">Asian soybean rust disease fungus</name>
    <dbReference type="NCBI Taxonomy" id="170000"/>
    <lineage>
        <taxon>Eukaryota</taxon>
        <taxon>Fungi</taxon>
        <taxon>Dikarya</taxon>
        <taxon>Basidiomycota</taxon>
        <taxon>Pucciniomycotina</taxon>
        <taxon>Pucciniomycetes</taxon>
        <taxon>Pucciniales</taxon>
        <taxon>Phakopsoraceae</taxon>
        <taxon>Phakopsora</taxon>
    </lineage>
</organism>
<evidence type="ECO:0000256" key="1">
    <source>
        <dbReference type="ARBA" id="ARBA00022741"/>
    </source>
</evidence>
<name>A0AAV0BKK2_PHAPC</name>
<dbReference type="GO" id="GO:0003724">
    <property type="term" value="F:RNA helicase activity"/>
    <property type="evidence" value="ECO:0007669"/>
    <property type="project" value="UniProtKB-EC"/>
</dbReference>
<feature type="compositionally biased region" description="Low complexity" evidence="5">
    <location>
        <begin position="481"/>
        <end position="493"/>
    </location>
</feature>
<feature type="region of interest" description="Disordered" evidence="5">
    <location>
        <begin position="440"/>
        <end position="493"/>
    </location>
</feature>
<feature type="region of interest" description="Disordered" evidence="5">
    <location>
        <begin position="179"/>
        <end position="198"/>
    </location>
</feature>
<comment type="similarity">
    <text evidence="4">Belongs to the DEAD box helicase family.</text>
</comment>
<evidence type="ECO:0000256" key="2">
    <source>
        <dbReference type="ARBA" id="ARBA00022801"/>
    </source>
</evidence>
<feature type="region of interest" description="Disordered" evidence="5">
    <location>
        <begin position="529"/>
        <end position="551"/>
    </location>
</feature>
<dbReference type="Pfam" id="PF00270">
    <property type="entry name" value="DEAD"/>
    <property type="match status" value="1"/>
</dbReference>
<gene>
    <name evidence="7" type="ORF">PPACK8108_LOCUS20677</name>
</gene>
<feature type="compositionally biased region" description="Polar residues" evidence="5">
    <location>
        <begin position="9"/>
        <end position="18"/>
    </location>
</feature>
<feature type="compositionally biased region" description="Low complexity" evidence="5">
    <location>
        <begin position="440"/>
        <end position="462"/>
    </location>
</feature>
<accession>A0AAV0BKK2</accession>
<dbReference type="SUPFAM" id="SSF52540">
    <property type="entry name" value="P-loop containing nucleoside triphosphate hydrolases"/>
    <property type="match status" value="2"/>
</dbReference>
<evidence type="ECO:0000313" key="8">
    <source>
        <dbReference type="Proteomes" id="UP001153365"/>
    </source>
</evidence>
<keyword evidence="4" id="KW-0347">Helicase</keyword>
<keyword evidence="3 4" id="KW-0067">ATP-binding</keyword>
<dbReference type="Proteomes" id="UP001153365">
    <property type="component" value="Unassembled WGS sequence"/>
</dbReference>
<feature type="region of interest" description="Disordered" evidence="5">
    <location>
        <begin position="1"/>
        <end position="37"/>
    </location>
</feature>
<dbReference type="Gene3D" id="3.40.50.300">
    <property type="entry name" value="P-loop containing nucleotide triphosphate hydrolases"/>
    <property type="match status" value="2"/>
</dbReference>
<dbReference type="PANTHER" id="PTHR24031">
    <property type="entry name" value="RNA HELICASE"/>
    <property type="match status" value="1"/>
</dbReference>
<dbReference type="InterPro" id="IPR027417">
    <property type="entry name" value="P-loop_NTPase"/>
</dbReference>
<protein>
    <recommendedName>
        <fullName evidence="4">ATP-dependent RNA helicase</fullName>
        <ecNumber evidence="4">3.6.4.13</ecNumber>
    </recommendedName>
</protein>
<evidence type="ECO:0000259" key="6">
    <source>
        <dbReference type="Pfam" id="PF00270"/>
    </source>
</evidence>